<gene>
    <name evidence="2" type="ORF">APZ18_10360</name>
</gene>
<name>A0AAW3JQJ2_9FIRM</name>
<evidence type="ECO:0000313" key="3">
    <source>
        <dbReference type="Proteomes" id="UP000050833"/>
    </source>
</evidence>
<protein>
    <recommendedName>
        <fullName evidence="1">Arylsulfotransferase N-terminal domain-containing protein</fullName>
    </recommendedName>
</protein>
<dbReference type="PANTHER" id="PTHR35340:SF5">
    <property type="entry name" value="ASST-DOMAIN-CONTAINING PROTEIN"/>
    <property type="match status" value="1"/>
</dbReference>
<dbReference type="GO" id="GO:0004062">
    <property type="term" value="F:aryl sulfotransferase activity"/>
    <property type="evidence" value="ECO:0007669"/>
    <property type="project" value="InterPro"/>
</dbReference>
<dbReference type="AlphaFoldDB" id="A0AAW3JQJ2"/>
<dbReference type="SUPFAM" id="SSF50969">
    <property type="entry name" value="YVTN repeat-like/Quinoprotein amine dehydrogenase"/>
    <property type="match status" value="1"/>
</dbReference>
<keyword evidence="3" id="KW-1185">Reference proteome</keyword>
<dbReference type="Pfam" id="PF17425">
    <property type="entry name" value="Arylsulfotran_N"/>
    <property type="match status" value="1"/>
</dbReference>
<dbReference type="EMBL" id="LLKB01000005">
    <property type="protein sequence ID" value="KQC85097.1"/>
    <property type="molecule type" value="Genomic_DNA"/>
</dbReference>
<dbReference type="Gene3D" id="2.60.40.3100">
    <property type="entry name" value="Arylsulphate sulphotransferase monomer, N-terminal domain"/>
    <property type="match status" value="1"/>
</dbReference>
<feature type="domain" description="Arylsulfotransferase N-terminal" evidence="1">
    <location>
        <begin position="83"/>
        <end position="152"/>
    </location>
</feature>
<dbReference type="PANTHER" id="PTHR35340">
    <property type="entry name" value="PQQ ENZYME REPEAT PROTEIN-RELATED"/>
    <property type="match status" value="1"/>
</dbReference>
<reference evidence="2 3" key="1">
    <citation type="submission" date="2015-10" db="EMBL/GenBank/DDBJ databases">
        <title>Butyribacter intestini gen. nov., sp. nov., a butyric acid-producing bacterium of the family Lachnospiraceae isolated from the human faeces.</title>
        <authorList>
            <person name="Zou Y."/>
            <person name="Xue W."/>
            <person name="Luo G."/>
            <person name="Lv M."/>
        </authorList>
    </citation>
    <scope>NUCLEOTIDE SEQUENCE [LARGE SCALE GENOMIC DNA]</scope>
    <source>
        <strain evidence="2 3">TF01-11</strain>
    </source>
</reference>
<sequence length="668" mass="77150">MNIKSQLSNVIKKKLFNTFIINEEVFSQMAEKEQLSENQEKYGYDTNIENVQQSMAVQTYKKELAIKRILDNDIYSFKNALLILNPYKISLLTAVLLFNTEMQCMVRYVIKGIRGSKDYTVCDETYTTRHRVPIIGLYENAYNLVQVYLLDADKNVLDMNKIMIHTPKLRGKLETNVNVTGQTDEKDDRFMLVTGGYSGSTYAFDENGNVRFILGRPSHPYGIHELGNGRFLYAEKYMRQPNYGNAHSVVMHEMDYMGRVYKTFLHPNGFHHWAVREKNTGNYLIASSSINDSFAENMIIEIDAETGNVLRSINVNELFDDTYVTRSDWAHINSFDYIAEEDCVIVSMRNIHTIAKISLKDNELVWIIANPKFYKNTAQKDKVLRPAESMEWFFQQHAVSLLDYDSDAGKYKIILFDNHTANRRPVRYFDKIEGSNVLILNIDEKKGTVSKEKRVPTALSITRSNAFVTDDGDYIYAMCGNLKEEIDGCRAKIYKYDYQTGKCVKEISCKKDFFSGSEMKFDAKELSKSVCGDGDIIVGELKAPTYKEGNFENLSNAIAINEYEESDDVECFENGLPVIVRIVGDLLQIYGRDHLVKKVYLYNENGTYEQDFSDTEQKSQIFIKQKYYVNVPLDRIKNGSYNIALNIDDKIYTTEYFIKSNRLNCYYK</sequence>
<dbReference type="InterPro" id="IPR053143">
    <property type="entry name" value="Arylsulfate_ST"/>
</dbReference>
<dbReference type="RefSeq" id="WP_055944621.1">
    <property type="nucleotide sequence ID" value="NZ_JAQDCV010000005.1"/>
</dbReference>
<organism evidence="2 3">
    <name type="scientific">Butyribacter intestini</name>
    <dbReference type="NCBI Taxonomy" id="1703332"/>
    <lineage>
        <taxon>Bacteria</taxon>
        <taxon>Bacillati</taxon>
        <taxon>Bacillota</taxon>
        <taxon>Clostridia</taxon>
        <taxon>Lachnospirales</taxon>
        <taxon>Lachnospiraceae</taxon>
        <taxon>Butyribacter</taxon>
    </lineage>
</organism>
<dbReference type="InterPro" id="IPR011044">
    <property type="entry name" value="Quino_amine_DH_bsu"/>
</dbReference>
<dbReference type="InterPro" id="IPR035391">
    <property type="entry name" value="Arylsulfotran_N"/>
</dbReference>
<dbReference type="Proteomes" id="UP000050833">
    <property type="component" value="Unassembled WGS sequence"/>
</dbReference>
<accession>A0AAW3JQJ2</accession>
<dbReference type="InterPro" id="IPR010262">
    <property type="entry name" value="Arylsulfotransferase_bact"/>
</dbReference>
<dbReference type="InterPro" id="IPR038477">
    <property type="entry name" value="ASST_N_sf"/>
</dbReference>
<dbReference type="Pfam" id="PF05935">
    <property type="entry name" value="Arylsulfotrans"/>
    <property type="match status" value="1"/>
</dbReference>
<proteinExistence type="predicted"/>
<comment type="caution">
    <text evidence="2">The sequence shown here is derived from an EMBL/GenBank/DDBJ whole genome shotgun (WGS) entry which is preliminary data.</text>
</comment>
<evidence type="ECO:0000313" key="2">
    <source>
        <dbReference type="EMBL" id="KQC85097.1"/>
    </source>
</evidence>
<evidence type="ECO:0000259" key="1">
    <source>
        <dbReference type="Pfam" id="PF17425"/>
    </source>
</evidence>